<dbReference type="EMBL" id="JAAAMQ010000006">
    <property type="protein sequence ID" value="NBA11421.1"/>
    <property type="molecule type" value="Genomic_DNA"/>
</dbReference>
<gene>
    <name evidence="1" type="ORF">GTU77_04240</name>
</gene>
<proteinExistence type="predicted"/>
<evidence type="ECO:0000313" key="2">
    <source>
        <dbReference type="Proteomes" id="UP000719917"/>
    </source>
</evidence>
<evidence type="ECO:0000313" key="1">
    <source>
        <dbReference type="EMBL" id="NBA11421.1"/>
    </source>
</evidence>
<dbReference type="RefSeq" id="WP_161690713.1">
    <property type="nucleotide sequence ID" value="NZ_JAAAMQ010000006.1"/>
</dbReference>
<comment type="caution">
    <text evidence="1">The sequence shown here is derived from an EMBL/GenBank/DDBJ whole genome shotgun (WGS) entry which is preliminary data.</text>
</comment>
<dbReference type="AlphaFoldDB" id="A0AAJ2YYX3"/>
<reference evidence="1" key="1">
    <citation type="submission" date="2020-01" db="EMBL/GenBank/DDBJ databases">
        <title>First Reported Case and Whole Genome of Weissella confusa in an Equid.</title>
        <authorList>
            <person name="Little S.V."/>
            <person name="Lawhon S.D."/>
        </authorList>
    </citation>
    <scope>NUCLEOTIDE SEQUENCE</scope>
    <source>
        <strain evidence="1">718955</strain>
    </source>
</reference>
<sequence length="94" mass="10854">MVRMIAMEDEITRLSFDEDATSKLDDSADYGTDDLDYINQDVRNTNLVRLLGYFSAATDPDEKKYLLGEIDKQLKKPCLCNQYFLRGTPLTEMF</sequence>
<accession>A0AAJ2YYX3</accession>
<organism evidence="1 2">
    <name type="scientific">Weissella confusa</name>
    <name type="common">Lactobacillus confusus</name>
    <dbReference type="NCBI Taxonomy" id="1583"/>
    <lineage>
        <taxon>Bacteria</taxon>
        <taxon>Bacillati</taxon>
        <taxon>Bacillota</taxon>
        <taxon>Bacilli</taxon>
        <taxon>Lactobacillales</taxon>
        <taxon>Lactobacillaceae</taxon>
        <taxon>Weissella</taxon>
    </lineage>
</organism>
<protein>
    <submittedName>
        <fullName evidence="1">Uncharacterized protein</fullName>
    </submittedName>
</protein>
<dbReference type="Proteomes" id="UP000719917">
    <property type="component" value="Unassembled WGS sequence"/>
</dbReference>
<name>A0AAJ2YYX3_WEICO</name>